<dbReference type="InterPro" id="IPR041588">
    <property type="entry name" value="Integrase_H2C2"/>
</dbReference>
<accession>A0AAF0URQ2</accession>
<dbReference type="PANTHER" id="PTHR47266">
    <property type="entry name" value="ENDONUCLEASE-RELATED"/>
    <property type="match status" value="1"/>
</dbReference>
<dbReference type="Gene3D" id="1.10.340.70">
    <property type="match status" value="1"/>
</dbReference>
<proteinExistence type="predicted"/>
<evidence type="ECO:0000259" key="1">
    <source>
        <dbReference type="Pfam" id="PF17921"/>
    </source>
</evidence>
<dbReference type="Proteomes" id="UP001234989">
    <property type="component" value="Chromosome 10"/>
</dbReference>
<gene>
    <name evidence="2" type="ORF">MTR67_043439</name>
</gene>
<evidence type="ECO:0000313" key="2">
    <source>
        <dbReference type="EMBL" id="WMV50054.1"/>
    </source>
</evidence>
<organism evidence="2 3">
    <name type="scientific">Solanum verrucosum</name>
    <dbReference type="NCBI Taxonomy" id="315347"/>
    <lineage>
        <taxon>Eukaryota</taxon>
        <taxon>Viridiplantae</taxon>
        <taxon>Streptophyta</taxon>
        <taxon>Embryophyta</taxon>
        <taxon>Tracheophyta</taxon>
        <taxon>Spermatophyta</taxon>
        <taxon>Magnoliopsida</taxon>
        <taxon>eudicotyledons</taxon>
        <taxon>Gunneridae</taxon>
        <taxon>Pentapetalae</taxon>
        <taxon>asterids</taxon>
        <taxon>lamiids</taxon>
        <taxon>Solanales</taxon>
        <taxon>Solanaceae</taxon>
        <taxon>Solanoideae</taxon>
        <taxon>Solaneae</taxon>
        <taxon>Solanum</taxon>
    </lineage>
</organism>
<evidence type="ECO:0000313" key="3">
    <source>
        <dbReference type="Proteomes" id="UP001234989"/>
    </source>
</evidence>
<dbReference type="InterPro" id="IPR052160">
    <property type="entry name" value="Gypsy_RT_Integrase-like"/>
</dbReference>
<dbReference type="Pfam" id="PF17921">
    <property type="entry name" value="Integrase_H2C2"/>
    <property type="match status" value="1"/>
</dbReference>
<feature type="domain" description="Integrase zinc-binding" evidence="1">
    <location>
        <begin position="211"/>
        <end position="267"/>
    </location>
</feature>
<dbReference type="EMBL" id="CP133621">
    <property type="protein sequence ID" value="WMV50054.1"/>
    <property type="molecule type" value="Genomic_DNA"/>
</dbReference>
<sequence>MSSPKRCSEFEEFGPNVVDSYETLSGVGKVVCKQELLNEDLPSLKAPDSLTYDEVLVENLDLQVRRLRNKEVASIKVLWRSQSVEGATWEAEAAIKAKYSHLFPFDSISSSVKDGKGYENQVANHLSRIEADTKVAEGCYIDDAFPDESIIIIFETFVLRYDDYANFIVCGLLPDYLISLQRGTFYVKKYIGDEPLFFIECADNIIRCCLPEVELQEILEACHAWSASGLHVSIRITSKVLQYGYYYYTMFRDFHAFCKFCVQCQMQGSIFRRHELPMSQIPEIELFDVWRIDFMGPFPSSFGKKIQLTCSRLCVQVVGGNSFIQ</sequence>
<reference evidence="2" key="1">
    <citation type="submission" date="2023-08" db="EMBL/GenBank/DDBJ databases">
        <title>A de novo genome assembly of Solanum verrucosum Schlechtendal, a Mexican diploid species geographically isolated from the other diploid A-genome species in potato relatives.</title>
        <authorList>
            <person name="Hosaka K."/>
        </authorList>
    </citation>
    <scope>NUCLEOTIDE SEQUENCE</scope>
    <source>
        <tissue evidence="2">Young leaves</tissue>
    </source>
</reference>
<dbReference type="AlphaFoldDB" id="A0AAF0URQ2"/>
<protein>
    <recommendedName>
        <fullName evidence="1">Integrase zinc-binding domain-containing protein</fullName>
    </recommendedName>
</protein>
<name>A0AAF0URQ2_SOLVR</name>
<keyword evidence="3" id="KW-1185">Reference proteome</keyword>